<dbReference type="SUPFAM" id="SSF52266">
    <property type="entry name" value="SGNH hydrolase"/>
    <property type="match status" value="1"/>
</dbReference>
<dbReference type="AlphaFoldDB" id="A0AAF1BWI9"/>
<dbReference type="EMBL" id="CP138359">
    <property type="protein sequence ID" value="WPF80686.1"/>
    <property type="molecule type" value="Genomic_DNA"/>
</dbReference>
<evidence type="ECO:0000313" key="2">
    <source>
        <dbReference type="EMBL" id="WPF80686.1"/>
    </source>
</evidence>
<protein>
    <submittedName>
        <fullName evidence="2">GDSL-type esterase/lipase family protein</fullName>
    </submittedName>
</protein>
<organism evidence="2 3">
    <name type="scientific">Sanguibacter biliveldensis</name>
    <dbReference type="NCBI Taxonomy" id="3030830"/>
    <lineage>
        <taxon>Bacteria</taxon>
        <taxon>Bacillati</taxon>
        <taxon>Actinomycetota</taxon>
        <taxon>Actinomycetes</taxon>
        <taxon>Micrococcales</taxon>
        <taxon>Sanguibacteraceae</taxon>
        <taxon>Sanguibacter</taxon>
    </lineage>
</organism>
<dbReference type="Gene3D" id="2.60.120.260">
    <property type="entry name" value="Galactose-binding domain-like"/>
    <property type="match status" value="1"/>
</dbReference>
<dbReference type="Gene3D" id="3.40.50.1110">
    <property type="entry name" value="SGNH hydrolase"/>
    <property type="match status" value="1"/>
</dbReference>
<dbReference type="InterPro" id="IPR036514">
    <property type="entry name" value="SGNH_hydro_sf"/>
</dbReference>
<dbReference type="InterPro" id="IPR013830">
    <property type="entry name" value="SGNH_hydro"/>
</dbReference>
<reference evidence="3" key="1">
    <citation type="submission" date="2023-11" db="EMBL/GenBank/DDBJ databases">
        <authorList>
            <person name="Helweg L.P."/>
            <person name="Kiel A."/>
            <person name="Hitz F."/>
            <person name="Ruckert-Reed C."/>
            <person name="Busche T."/>
            <person name="Kaltschmidt B."/>
            <person name="Kaltschmidt C."/>
        </authorList>
    </citation>
    <scope>NUCLEOTIDE SEQUENCE [LARGE SCALE GENOMIC DNA]</scope>
    <source>
        <strain evidence="3">4.1</strain>
    </source>
</reference>
<evidence type="ECO:0000259" key="1">
    <source>
        <dbReference type="Pfam" id="PF14606"/>
    </source>
</evidence>
<dbReference type="KEGG" id="sbil:SANBI_001908"/>
<gene>
    <name evidence="2" type="ORF">SANBI_001908</name>
</gene>
<proteinExistence type="predicted"/>
<evidence type="ECO:0000313" key="3">
    <source>
        <dbReference type="Proteomes" id="UP001304340"/>
    </source>
</evidence>
<name>A0AAF1BWI9_9MICO</name>
<feature type="domain" description="SGNH hydrolase-type esterase" evidence="1">
    <location>
        <begin position="172"/>
        <end position="273"/>
    </location>
</feature>
<keyword evidence="3" id="KW-1185">Reference proteome</keyword>
<dbReference type="Pfam" id="PF14606">
    <property type="entry name" value="Lipase_GDSL_3"/>
    <property type="match status" value="1"/>
</dbReference>
<sequence length="397" mass="42116">MTSALTSIPLTQDVVCGAAELEPTGRGVRIHRLPAWARAQCADPQLAMVEAQASGVRIAVRTAATVVELDLMRTRTVYAGLPGRPDGVVELAVDGEVVAQATTSGGTTVTVDMTTGTPSVDDGPAFTARFDGLPSTAKDVELWLPHSETLELLDLRADAPVEPTPTERPVWVHHGSSISHGSNATHPTGIWPVVAARRAGVDLVNLGFGGSALLDPFVARTVRDTPADLISLKLGINLVNSDLMRRRAYGPAVHGYLDTIRDGHPTTPLLVISPIYCAIHETTPGPGAFDVAALAEGRMAFAATGDPAEATEAPTGRLTLSVIRDELARIVHERQAHDPNLHYLDGRELYSEADAVEHPLPDNLHPDAATHQTMGERFVESGLRLSLRRAAPGSCST</sequence>
<dbReference type="Proteomes" id="UP001304340">
    <property type="component" value="Chromosome"/>
</dbReference>
<accession>A0AAF1BWI9</accession>
<dbReference type="RefSeq" id="WP_319154452.1">
    <property type="nucleotide sequence ID" value="NZ_CP138359.1"/>
</dbReference>